<sequence>MLNLMSDFLDEDADLQFINDQQAAIKLNRELQKNLLFFKHFNNDIHSKINAYSAQRYCVFSTKNQQLNIVEIASGRVLYSQNPEAEIKDEVASFCQTAPIVSLTSSLQPQSHSAVSENAVILSFGIGLGLHLLPLIKQVRPSVLVIYEADMDLFITSLHTTDWAMIFETAVALNTQISLQLGNSGATITADLQELQQLLPNLDKCYLYRHLAHPVSDEIFNYLIAFSGQPEKLLRQRPQFLGYVDDHVYISERFSGILANQQYKDAPKTALFEKNLVALKQYYPILYHVFVDYIPKDWRVVDIQGQFNLWCDTRKGLFYDDVTEQSAHMVERFLHSPLDNQVILNQGGLEKMSNYVHFKAVKKLQPVFKNLKPRVFDENTDVDNLIVLGVGLGLHIDILLSKREVKNLFVFEPNLDFFYASLFVTDWATLFTKIAESKQRIYFNIGGSGEEYFQDIMGQYYQTGAYGIAKSQIFPAFLTPGMRNALEKLYSQLKIIVAMGETFDHVRFSLAHTFHSMKSGHYFLKQQRQKLGMENLQDIPIFIVGNGPSLDESYTYIKEHRENIIVVSCGTALRSLYRLGITPDYHAEIEQNRATFNWISQVEDPQWLKKIALLSVNGIHPDTAGLFKAVYLAYKDGESSTNFFRSYLEQQGIHISALSHAYPTVSNFSVDFFTSLGFKHLYLFGIDLGYLSVEQHHSKHSAYYHNDGAGVMDADKIFNAGIQIKGNFRDCVQTKAEFDFSRSILEMTIANLNKNTAIYNCSDGAYIQGAMPLRPQNILVSIEQSASLKNFEELFTSCFYSAELQFHTAVFADLMQHSGLSGVVDEMLMLLVDVDNYQDAKKLIDTQWQTFIEAYYSDNKLGFYLLCGSVIYMLSVMTRILPVSNEPLEQLEELKVFNNVLEIWREYLLQANLDFTNAPFKHCAVDVSFLFNKESSISENTKG</sequence>
<feature type="domain" description="Glycosyltransferase Maf N-terminal" evidence="2">
    <location>
        <begin position="271"/>
        <end position="497"/>
    </location>
</feature>
<reference evidence="3 4" key="1">
    <citation type="submission" date="2021-10" db="EMBL/GenBank/DDBJ databases">
        <title>Alishewanella koreense sp. nov. isolated from seawater of southwestern coast in South Korea and the proposal for the reclassification of Rheinheimera perlucida and Rheinheimera tuosuensis as Arsukibacterium perlucida and Arsukibacterium tuosuensis.</title>
        <authorList>
            <person name="Kim K.H."/>
            <person name="Ruan W."/>
            <person name="Kim K.R."/>
            <person name="Baek J.H."/>
            <person name="Jeon C.O."/>
        </authorList>
    </citation>
    <scope>NUCLEOTIDE SEQUENCE [LARGE SCALE GENOMIC DNA]</scope>
    <source>
        <strain evidence="3 4">16-MA</strain>
    </source>
</reference>
<dbReference type="PANTHER" id="PTHR41786:SF1">
    <property type="entry name" value="6-HYDROXYMETHYLPTERIN DIPHOSPHOKINASE MPTE-LIKE DOMAIN-CONTAINING PROTEIN"/>
    <property type="match status" value="1"/>
</dbReference>
<protein>
    <submittedName>
        <fullName evidence="3">DUF115 domain-containing protein</fullName>
    </submittedName>
</protein>
<evidence type="ECO:0000259" key="2">
    <source>
        <dbReference type="Pfam" id="PF20157"/>
    </source>
</evidence>
<dbReference type="Gene3D" id="3.90.1480.10">
    <property type="entry name" value="Alpha-2,3-sialyltransferase"/>
    <property type="match status" value="1"/>
</dbReference>
<evidence type="ECO:0000313" key="3">
    <source>
        <dbReference type="EMBL" id="MCB5227748.1"/>
    </source>
</evidence>
<organism evidence="3 4">
    <name type="scientific">Alishewanella maricola</name>
    <dbReference type="NCBI Taxonomy" id="2795740"/>
    <lineage>
        <taxon>Bacteria</taxon>
        <taxon>Pseudomonadati</taxon>
        <taxon>Pseudomonadota</taxon>
        <taxon>Gammaproteobacteria</taxon>
        <taxon>Alteromonadales</taxon>
        <taxon>Alteromonadaceae</taxon>
        <taxon>Alishewanella</taxon>
    </lineage>
</organism>
<feature type="domain" description="Glycosyltransferase Maf N-terminal" evidence="2">
    <location>
        <begin position="118"/>
        <end position="224"/>
    </location>
</feature>
<dbReference type="PANTHER" id="PTHR41786">
    <property type="entry name" value="MOTILITY ACCESSORY FACTOR MAF"/>
    <property type="match status" value="1"/>
</dbReference>
<feature type="domain" description="Glycosyltransferase Maf N-terminal" evidence="2">
    <location>
        <begin position="32"/>
        <end position="106"/>
    </location>
</feature>
<keyword evidence="4" id="KW-1185">Reference proteome</keyword>
<dbReference type="Proteomes" id="UP000633814">
    <property type="component" value="Unassembled WGS sequence"/>
</dbReference>
<dbReference type="InterPro" id="IPR002826">
    <property type="entry name" value="MptE-like"/>
</dbReference>
<name>A0ABS8C5Z5_9ALTE</name>
<comment type="caution">
    <text evidence="3">The sequence shown here is derived from an EMBL/GenBank/DDBJ whole genome shotgun (WGS) entry which is preliminary data.</text>
</comment>
<proteinExistence type="predicted"/>
<evidence type="ECO:0000313" key="4">
    <source>
        <dbReference type="Proteomes" id="UP000633814"/>
    </source>
</evidence>
<accession>A0ABS8C5Z5</accession>
<dbReference type="EMBL" id="JAEINI020000010">
    <property type="protein sequence ID" value="MCB5227748.1"/>
    <property type="molecule type" value="Genomic_DNA"/>
</dbReference>
<dbReference type="InterPro" id="IPR045376">
    <property type="entry name" value="Maf_N"/>
</dbReference>
<dbReference type="Pfam" id="PF01973">
    <property type="entry name" value="MptE-like"/>
    <property type="match status" value="1"/>
</dbReference>
<dbReference type="Pfam" id="PF20157">
    <property type="entry name" value="Maf_flag10_N"/>
    <property type="match status" value="3"/>
</dbReference>
<evidence type="ECO:0000259" key="1">
    <source>
        <dbReference type="Pfam" id="PF01973"/>
    </source>
</evidence>
<dbReference type="RefSeq" id="WP_226751810.1">
    <property type="nucleotide sequence ID" value="NZ_JAEINI020000010.1"/>
</dbReference>
<gene>
    <name evidence="3" type="ORF">JAO78_013095</name>
</gene>
<feature type="domain" description="6-hydroxymethylpterin diphosphokinase MptE-like" evidence="1">
    <location>
        <begin position="531"/>
        <end position="691"/>
    </location>
</feature>